<accession>A0A498P3N5</accession>
<organism evidence="2 3">
    <name type="scientific">Labeo rohita</name>
    <name type="common">Indian major carp</name>
    <name type="synonym">Cyprinus rohita</name>
    <dbReference type="NCBI Taxonomy" id="84645"/>
    <lineage>
        <taxon>Eukaryota</taxon>
        <taxon>Metazoa</taxon>
        <taxon>Chordata</taxon>
        <taxon>Craniata</taxon>
        <taxon>Vertebrata</taxon>
        <taxon>Euteleostomi</taxon>
        <taxon>Actinopterygii</taxon>
        <taxon>Neopterygii</taxon>
        <taxon>Teleostei</taxon>
        <taxon>Ostariophysi</taxon>
        <taxon>Cypriniformes</taxon>
        <taxon>Cyprinidae</taxon>
        <taxon>Labeoninae</taxon>
        <taxon>Labeonini</taxon>
        <taxon>Labeo</taxon>
    </lineage>
</organism>
<keyword evidence="3" id="KW-1185">Reference proteome</keyword>
<keyword evidence="1" id="KW-1133">Transmembrane helix</keyword>
<sequence>MFKVIVTVPGLPPGAIAGICASIALLVAAAIAAGVVIYFRHKFSELKKLIGEISEKKEQPLTDDVETTKQETCKYYS</sequence>
<name>A0A498P3N5_LABRO</name>
<keyword evidence="1" id="KW-0472">Membrane</keyword>
<dbReference type="AlphaFoldDB" id="A0A498P3N5"/>
<proteinExistence type="predicted"/>
<comment type="caution">
    <text evidence="2">The sequence shown here is derived from an EMBL/GenBank/DDBJ whole genome shotgun (WGS) entry which is preliminary data.</text>
</comment>
<dbReference type="EMBL" id="QBIY01004757">
    <property type="protein sequence ID" value="RXN38536.1"/>
    <property type="molecule type" value="Genomic_DNA"/>
</dbReference>
<evidence type="ECO:0000256" key="1">
    <source>
        <dbReference type="SAM" id="Phobius"/>
    </source>
</evidence>
<evidence type="ECO:0000313" key="3">
    <source>
        <dbReference type="Proteomes" id="UP000290572"/>
    </source>
</evidence>
<gene>
    <name evidence="2" type="ORF">ROHU_013929</name>
</gene>
<keyword evidence="1" id="KW-0812">Transmembrane</keyword>
<evidence type="ECO:0000313" key="2">
    <source>
        <dbReference type="EMBL" id="RXN38536.1"/>
    </source>
</evidence>
<dbReference type="Proteomes" id="UP000290572">
    <property type="component" value="Unassembled WGS sequence"/>
</dbReference>
<reference evidence="2 3" key="1">
    <citation type="submission" date="2018-03" db="EMBL/GenBank/DDBJ databases">
        <title>Draft genome sequence of Rohu Carp (Labeo rohita).</title>
        <authorList>
            <person name="Das P."/>
            <person name="Kushwaha B."/>
            <person name="Joshi C.G."/>
            <person name="Kumar D."/>
            <person name="Nagpure N.S."/>
            <person name="Sahoo L."/>
            <person name="Das S.P."/>
            <person name="Bit A."/>
            <person name="Patnaik S."/>
            <person name="Meher P.K."/>
            <person name="Jayasankar P."/>
            <person name="Koringa P.G."/>
            <person name="Patel N.V."/>
            <person name="Hinsu A.T."/>
            <person name="Kumar R."/>
            <person name="Pandey M."/>
            <person name="Agarwal S."/>
            <person name="Srivastava S."/>
            <person name="Singh M."/>
            <person name="Iquebal M.A."/>
            <person name="Jaiswal S."/>
            <person name="Angadi U.B."/>
            <person name="Kumar N."/>
            <person name="Raza M."/>
            <person name="Shah T.M."/>
            <person name="Rai A."/>
            <person name="Jena J.K."/>
        </authorList>
    </citation>
    <scope>NUCLEOTIDE SEQUENCE [LARGE SCALE GENOMIC DNA]</scope>
    <source>
        <strain evidence="2">DASCIFA01</strain>
        <tissue evidence="2">Testis</tissue>
    </source>
</reference>
<protein>
    <submittedName>
        <fullName evidence="2">Uncharacterized protein</fullName>
    </submittedName>
</protein>
<feature type="transmembrane region" description="Helical" evidence="1">
    <location>
        <begin position="15"/>
        <end position="39"/>
    </location>
</feature>